<evidence type="ECO:0000256" key="6">
    <source>
        <dbReference type="ARBA" id="ARBA00022989"/>
    </source>
</evidence>
<comment type="caution">
    <text evidence="10">The sequence shown here is derived from an EMBL/GenBank/DDBJ whole genome shotgun (WGS) entry which is preliminary data.</text>
</comment>
<feature type="transmembrane region" description="Helical" evidence="9">
    <location>
        <begin position="76"/>
        <end position="95"/>
    </location>
</feature>
<evidence type="ECO:0000256" key="8">
    <source>
        <dbReference type="ARBA" id="ARBA00035655"/>
    </source>
</evidence>
<dbReference type="AlphaFoldDB" id="A0A2T6BH92"/>
<evidence type="ECO:0000256" key="9">
    <source>
        <dbReference type="SAM" id="Phobius"/>
    </source>
</evidence>
<keyword evidence="2" id="KW-0813">Transport</keyword>
<dbReference type="EMBL" id="QBKS01000001">
    <property type="protein sequence ID" value="PTX55435.1"/>
    <property type="molecule type" value="Genomic_DNA"/>
</dbReference>
<feature type="transmembrane region" description="Helical" evidence="9">
    <location>
        <begin position="6"/>
        <end position="25"/>
    </location>
</feature>
<protein>
    <submittedName>
        <fullName evidence="10">Uncharacterized protein</fullName>
    </submittedName>
</protein>
<gene>
    <name evidence="10" type="ORF">C8N43_0069</name>
</gene>
<keyword evidence="5 9" id="KW-0812">Transmembrane</keyword>
<dbReference type="OrthoDB" id="9814020at2"/>
<proteinExistence type="inferred from homology"/>
<accession>A0A2T6BH92</accession>
<dbReference type="PANTHER" id="PTHR30574:SF1">
    <property type="entry name" value="SULPHUR TRANSPORT DOMAIN-CONTAINING PROTEIN"/>
    <property type="match status" value="1"/>
</dbReference>
<evidence type="ECO:0000256" key="4">
    <source>
        <dbReference type="ARBA" id="ARBA00022519"/>
    </source>
</evidence>
<evidence type="ECO:0000313" key="11">
    <source>
        <dbReference type="Proteomes" id="UP000243978"/>
    </source>
</evidence>
<sequence>MPLDWMMGLVGGLMIGTAAAIYLLLGGRVMGASGILGGLVDGSGRAGERLAFVAGLIAVPAVIVAVQGGAQTHLTSNVATVVAAGLLVGFGTRLANGCTSGHGVCGISRLSPRGIVATLIYLLAGAVMVVAMRGLFQ</sequence>
<dbReference type="PANTHER" id="PTHR30574">
    <property type="entry name" value="INNER MEMBRANE PROTEIN YEDE"/>
    <property type="match status" value="1"/>
</dbReference>
<keyword evidence="3" id="KW-1003">Cell membrane</keyword>
<feature type="transmembrane region" description="Helical" evidence="9">
    <location>
        <begin position="115"/>
        <end position="136"/>
    </location>
</feature>
<keyword evidence="11" id="KW-1185">Reference proteome</keyword>
<evidence type="ECO:0000256" key="3">
    <source>
        <dbReference type="ARBA" id="ARBA00022475"/>
    </source>
</evidence>
<organism evidence="10 11">
    <name type="scientific">Litoreibacter ponti</name>
    <dbReference type="NCBI Taxonomy" id="1510457"/>
    <lineage>
        <taxon>Bacteria</taxon>
        <taxon>Pseudomonadati</taxon>
        <taxon>Pseudomonadota</taxon>
        <taxon>Alphaproteobacteria</taxon>
        <taxon>Rhodobacterales</taxon>
        <taxon>Roseobacteraceae</taxon>
        <taxon>Litoreibacter</taxon>
    </lineage>
</organism>
<evidence type="ECO:0000256" key="2">
    <source>
        <dbReference type="ARBA" id="ARBA00022448"/>
    </source>
</evidence>
<keyword evidence="4" id="KW-0997">Cell inner membrane</keyword>
<keyword evidence="7 9" id="KW-0472">Membrane</keyword>
<dbReference type="RefSeq" id="WP_107843719.1">
    <property type="nucleotide sequence ID" value="NZ_QBKS01000001.1"/>
</dbReference>
<feature type="transmembrane region" description="Helical" evidence="9">
    <location>
        <begin position="50"/>
        <end position="70"/>
    </location>
</feature>
<dbReference type="InterPro" id="IPR007272">
    <property type="entry name" value="Sulf_transp_TsuA/YedE"/>
</dbReference>
<evidence type="ECO:0000256" key="1">
    <source>
        <dbReference type="ARBA" id="ARBA00004429"/>
    </source>
</evidence>
<name>A0A2T6BH92_9RHOB</name>
<keyword evidence="6 9" id="KW-1133">Transmembrane helix</keyword>
<comment type="similarity">
    <text evidence="8">Belongs to the TsuA/YedE (TC 9.B.102) family.</text>
</comment>
<evidence type="ECO:0000256" key="5">
    <source>
        <dbReference type="ARBA" id="ARBA00022692"/>
    </source>
</evidence>
<dbReference type="GO" id="GO:0005886">
    <property type="term" value="C:plasma membrane"/>
    <property type="evidence" value="ECO:0007669"/>
    <property type="project" value="UniProtKB-SubCell"/>
</dbReference>
<comment type="subcellular location">
    <subcellularLocation>
        <location evidence="1">Cell inner membrane</location>
        <topology evidence="1">Multi-pass membrane protein</topology>
    </subcellularLocation>
</comment>
<dbReference type="Proteomes" id="UP000243978">
    <property type="component" value="Unassembled WGS sequence"/>
</dbReference>
<evidence type="ECO:0000256" key="7">
    <source>
        <dbReference type="ARBA" id="ARBA00023136"/>
    </source>
</evidence>
<reference evidence="10 11" key="1">
    <citation type="submission" date="2018-04" db="EMBL/GenBank/DDBJ databases">
        <title>Genomic Encyclopedia of Archaeal and Bacterial Type Strains, Phase II (KMG-II): from individual species to whole genera.</title>
        <authorList>
            <person name="Goeker M."/>
        </authorList>
    </citation>
    <scope>NUCLEOTIDE SEQUENCE [LARGE SCALE GENOMIC DNA]</scope>
    <source>
        <strain evidence="10 11">DSM 100977</strain>
    </source>
</reference>
<evidence type="ECO:0000313" key="10">
    <source>
        <dbReference type="EMBL" id="PTX55435.1"/>
    </source>
</evidence>